<gene>
    <name evidence="2" type="ordered locus">Bathy11g01120</name>
</gene>
<reference evidence="2 3" key="1">
    <citation type="submission" date="2011-10" db="EMBL/GenBank/DDBJ databases">
        <authorList>
            <person name="Genoscope - CEA"/>
        </authorList>
    </citation>
    <scope>NUCLEOTIDE SEQUENCE [LARGE SCALE GENOMIC DNA]</scope>
    <source>
        <strain evidence="2 3">RCC 1105</strain>
    </source>
</reference>
<dbReference type="EMBL" id="FO082268">
    <property type="protein sequence ID" value="CCO18508.1"/>
    <property type="molecule type" value="Genomic_DNA"/>
</dbReference>
<evidence type="ECO:0000313" key="3">
    <source>
        <dbReference type="Proteomes" id="UP000198341"/>
    </source>
</evidence>
<name>K8FA77_9CHLO</name>
<feature type="domain" description="Spindle assembly abnormal protein 6 N-terminal" evidence="1">
    <location>
        <begin position="1"/>
        <end position="65"/>
    </location>
</feature>
<accession>K8FA77</accession>
<evidence type="ECO:0000259" key="1">
    <source>
        <dbReference type="Pfam" id="PF16531"/>
    </source>
</evidence>
<keyword evidence="3" id="KW-1185">Reference proteome</keyword>
<dbReference type="Proteomes" id="UP000198341">
    <property type="component" value="Chromosome 11"/>
</dbReference>
<sequence>MKQKQNLSVNLNGFYLAFKESLVSCKTRESANVMVFTMNGTDGMGTLACLEDLGHKHVETLRIDFVPYTEREIQERVQLEYREMAKTLYGEEEEYAAPFAAPRRR</sequence>
<proteinExistence type="predicted"/>
<dbReference type="InterPro" id="IPR032396">
    <property type="entry name" value="SAS-6_N"/>
</dbReference>
<dbReference type="KEGG" id="bpg:Bathy11g01120"/>
<dbReference type="AlphaFoldDB" id="K8FA77"/>
<protein>
    <recommendedName>
        <fullName evidence="1">Spindle assembly abnormal protein 6 N-terminal domain-containing protein</fullName>
    </recommendedName>
</protein>
<dbReference type="Pfam" id="PF16531">
    <property type="entry name" value="SAS-6_N"/>
    <property type="match status" value="1"/>
</dbReference>
<dbReference type="Gene3D" id="2.170.210.20">
    <property type="entry name" value="Spindle assembly abnormal protein 6, N-terminal domain"/>
    <property type="match status" value="1"/>
</dbReference>
<organism evidence="2 3">
    <name type="scientific">Bathycoccus prasinos</name>
    <dbReference type="NCBI Taxonomy" id="41875"/>
    <lineage>
        <taxon>Eukaryota</taxon>
        <taxon>Viridiplantae</taxon>
        <taxon>Chlorophyta</taxon>
        <taxon>Mamiellophyceae</taxon>
        <taxon>Mamiellales</taxon>
        <taxon>Bathycoccaceae</taxon>
        <taxon>Bathycoccus</taxon>
    </lineage>
</organism>
<dbReference type="InterPro" id="IPR038558">
    <property type="entry name" value="SAS-6_N_sf"/>
</dbReference>
<dbReference type="GeneID" id="19012792"/>
<evidence type="ECO:0000313" key="2">
    <source>
        <dbReference type="EMBL" id="CCO18508.1"/>
    </source>
</evidence>
<dbReference type="RefSeq" id="XP_007510163.1">
    <property type="nucleotide sequence ID" value="XM_007510101.1"/>
</dbReference>